<dbReference type="Gene3D" id="3.40.50.300">
    <property type="entry name" value="P-loop containing nucleotide triphosphate hydrolases"/>
    <property type="match status" value="2"/>
</dbReference>
<keyword evidence="3" id="KW-1185">Reference proteome</keyword>
<dbReference type="GO" id="GO:0016887">
    <property type="term" value="F:ATP hydrolysis activity"/>
    <property type="evidence" value="ECO:0007669"/>
    <property type="project" value="InterPro"/>
</dbReference>
<dbReference type="AlphaFoldDB" id="A0A8J7QCU4"/>
<dbReference type="PANTHER" id="PTHR32182:SF0">
    <property type="entry name" value="DNA REPLICATION AND REPAIR PROTEIN RECF"/>
    <property type="match status" value="1"/>
</dbReference>
<name>A0A8J7QCU4_9BACT</name>
<dbReference type="InterPro" id="IPR003959">
    <property type="entry name" value="ATPase_AAA_core"/>
</dbReference>
<dbReference type="PANTHER" id="PTHR32182">
    <property type="entry name" value="DNA REPLICATION AND REPAIR PROTEIN RECF"/>
    <property type="match status" value="1"/>
</dbReference>
<accession>A0A8J7QCU4</accession>
<evidence type="ECO:0000313" key="2">
    <source>
        <dbReference type="EMBL" id="MBO1321424.1"/>
    </source>
</evidence>
<sequence length="571" mass="64402">MKLYIAYDQGSARDRTHYAALERALKPLVRNQSVRIKPRPASIPSKNQGGSWFRAYTAAMEDADIILVLVSTHYLAKDEPAQELRACRESVFNQTNKSIIFIPIAPFSFSGTGLKPSEFRWPQPGVFLTELEEPLQERFWSDLVSHLRSPGAEENLSLDGVGQPYYLKSLTLKEFKCFEQLHLEFDHPSPLGGRWHCIAGINGAGKSSILEAVSLCLLGPERAQALGPKLIGRKCRNGQKAQITAEVLDTSTGKAHQLRVNLHPDGLDLRDALSANGMQQIWDQLALTLFMGFGATRDFSENKKPEDRLGEEIRRHLSLFDPLEPPVDDVQVLKGIDRNDFLALLQQMLNLLPEAFQIKAGISPFNQLLFEQHNREIPLLELPSGLRSLVIWFTGLVREWCRVAPKQAANQELASIRGLVLLDEIDLHLHPKLQRIIVPQLRKQLPGVQWIVTTHSPLVIASFDQHELTWLNQEGQVTPLDRQVIGFTPDQIIRHLMDTNPESEILAAYHRFQDSISKGETPNEADVLPPELLTEVMNQAQYPELDAAAAQERLAWWRKQVKAFNKASTKP</sequence>
<dbReference type="GO" id="GO:0000731">
    <property type="term" value="P:DNA synthesis involved in DNA repair"/>
    <property type="evidence" value="ECO:0007669"/>
    <property type="project" value="TreeGrafter"/>
</dbReference>
<reference evidence="2" key="1">
    <citation type="submission" date="2021-03" db="EMBL/GenBank/DDBJ databases">
        <authorList>
            <person name="Wang G."/>
        </authorList>
    </citation>
    <scope>NUCLEOTIDE SEQUENCE</scope>
    <source>
        <strain evidence="2">KCTC 12899</strain>
    </source>
</reference>
<evidence type="ECO:0000313" key="3">
    <source>
        <dbReference type="Proteomes" id="UP000664417"/>
    </source>
</evidence>
<dbReference type="InterPro" id="IPR027417">
    <property type="entry name" value="P-loop_NTPase"/>
</dbReference>
<dbReference type="Gene3D" id="3.40.50.10140">
    <property type="entry name" value="Toll/interleukin-1 receptor homology (TIR) domain"/>
    <property type="match status" value="1"/>
</dbReference>
<proteinExistence type="predicted"/>
<dbReference type="InterPro" id="IPR035897">
    <property type="entry name" value="Toll_tir_struct_dom_sf"/>
</dbReference>
<dbReference type="Proteomes" id="UP000664417">
    <property type="component" value="Unassembled WGS sequence"/>
</dbReference>
<dbReference type="SUPFAM" id="SSF52540">
    <property type="entry name" value="P-loop containing nucleoside triphosphate hydrolases"/>
    <property type="match status" value="1"/>
</dbReference>
<dbReference type="GO" id="GO:0006302">
    <property type="term" value="P:double-strand break repair"/>
    <property type="evidence" value="ECO:0007669"/>
    <property type="project" value="InterPro"/>
</dbReference>
<gene>
    <name evidence="2" type="ORF">J3U88_23280</name>
</gene>
<dbReference type="EMBL" id="JAFREP010000024">
    <property type="protein sequence ID" value="MBO1321424.1"/>
    <property type="molecule type" value="Genomic_DNA"/>
</dbReference>
<feature type="domain" description="ATPase AAA-type core" evidence="1">
    <location>
        <begin position="197"/>
        <end position="461"/>
    </location>
</feature>
<dbReference type="SUPFAM" id="SSF52200">
    <property type="entry name" value="Toll/Interleukin receptor TIR domain"/>
    <property type="match status" value="1"/>
</dbReference>
<comment type="caution">
    <text evidence="2">The sequence shown here is derived from an EMBL/GenBank/DDBJ whole genome shotgun (WGS) entry which is preliminary data.</text>
</comment>
<dbReference type="GO" id="GO:0005524">
    <property type="term" value="F:ATP binding"/>
    <property type="evidence" value="ECO:0007669"/>
    <property type="project" value="InterPro"/>
</dbReference>
<dbReference type="RefSeq" id="WP_207861398.1">
    <property type="nucleotide sequence ID" value="NZ_JAFREP010000024.1"/>
</dbReference>
<evidence type="ECO:0000259" key="1">
    <source>
        <dbReference type="Pfam" id="PF13304"/>
    </source>
</evidence>
<dbReference type="Pfam" id="PF13304">
    <property type="entry name" value="AAA_21"/>
    <property type="match status" value="1"/>
</dbReference>
<protein>
    <submittedName>
        <fullName evidence="2">AAA family ATPase</fullName>
    </submittedName>
</protein>
<organism evidence="2 3">
    <name type="scientific">Acanthopleuribacter pedis</name>
    <dbReference type="NCBI Taxonomy" id="442870"/>
    <lineage>
        <taxon>Bacteria</taxon>
        <taxon>Pseudomonadati</taxon>
        <taxon>Acidobacteriota</taxon>
        <taxon>Holophagae</taxon>
        <taxon>Acanthopleuribacterales</taxon>
        <taxon>Acanthopleuribacteraceae</taxon>
        <taxon>Acanthopleuribacter</taxon>
    </lineage>
</organism>